<proteinExistence type="predicted"/>
<dbReference type="OrthoDB" id="509598at2"/>
<protein>
    <recommendedName>
        <fullName evidence="3">Restriction endonuclease</fullName>
    </recommendedName>
</protein>
<dbReference type="EMBL" id="JTKH01000006">
    <property type="protein sequence ID" value="KII80529.1"/>
    <property type="molecule type" value="Genomic_DNA"/>
</dbReference>
<sequence length="248" mass="27517">MTVSPIDSMAQAAGYSMQDIFSACPDIMEQLARQRPLSYDAFVSQIDKDLNKIISITESGRQHHYEKGEDAITEHLIVQLKQKYPSVHHDAQNGGHCDIYIEVTGSSGDLYKWVMEAKLWNGFDYVYGGLEDQLLGSYAMGGANNCKGGMIFYSKLQNGASYAMSEWETGLVAKSIAVNNKTSDGLRFATEHKLNGGMGADFSVNHYCVDLYHGPTKAKLAKAAEDKRKRLETKIRAELATKSKSQRK</sequence>
<evidence type="ECO:0000313" key="1">
    <source>
        <dbReference type="EMBL" id="KII80529.1"/>
    </source>
</evidence>
<evidence type="ECO:0000313" key="2">
    <source>
        <dbReference type="Proteomes" id="UP000031672"/>
    </source>
</evidence>
<organism evidence="1 2">
    <name type="scientific">Vibrio renipiscarius</name>
    <dbReference type="NCBI Taxonomy" id="1461322"/>
    <lineage>
        <taxon>Bacteria</taxon>
        <taxon>Pseudomonadati</taxon>
        <taxon>Pseudomonadota</taxon>
        <taxon>Gammaproteobacteria</taxon>
        <taxon>Vibrionales</taxon>
        <taxon>Vibrionaceae</taxon>
        <taxon>Vibrio</taxon>
    </lineage>
</organism>
<dbReference type="AlphaFoldDB" id="A0A0C2JR69"/>
<dbReference type="STRING" id="1461322.OJ16_04235"/>
<comment type="caution">
    <text evidence="1">The sequence shown here is derived from an EMBL/GenBank/DDBJ whole genome shotgun (WGS) entry which is preliminary data.</text>
</comment>
<accession>A0A0C2NFW0</accession>
<name>A0A0C2JR69_9VIBR</name>
<evidence type="ECO:0008006" key="3">
    <source>
        <dbReference type="Google" id="ProtNLM"/>
    </source>
</evidence>
<reference evidence="1 2" key="1">
    <citation type="submission" date="2014-11" db="EMBL/GenBank/DDBJ databases">
        <title>Draft Genome Sequence of Vibrio piscirenalis strains CECT 8603T and CECT 8604, two marine Gammaproteobacterium isolated from cultured gilthead sea bream (Sparus aurata).</title>
        <authorList>
            <person name="Arahal D.R."/>
            <person name="Rodrigo-Torres L."/>
            <person name="Lucena T."/>
            <person name="Pujalte M.J."/>
        </authorList>
    </citation>
    <scope>NUCLEOTIDE SEQUENCE [LARGE SCALE GENOMIC DNA]</scope>
    <source>
        <strain evidence="1 2">DCR 1-4-2</strain>
    </source>
</reference>
<gene>
    <name evidence="1" type="ORF">OJ16_04235</name>
</gene>
<dbReference type="Proteomes" id="UP000031672">
    <property type="component" value="Unassembled WGS sequence"/>
</dbReference>
<accession>A0A0C2JR69</accession>
<dbReference type="RefSeq" id="WP_040987761.1">
    <property type="nucleotide sequence ID" value="NZ_JTKH01000006.1"/>
</dbReference>
<keyword evidence="2" id="KW-1185">Reference proteome</keyword>